<gene>
    <name evidence="2" type="ORF">A3E44_03920</name>
</gene>
<evidence type="ECO:0000256" key="1">
    <source>
        <dbReference type="SAM" id="Phobius"/>
    </source>
</evidence>
<proteinExistence type="predicted"/>
<dbReference type="EMBL" id="MGGW01000008">
    <property type="protein sequence ID" value="OGM54938.1"/>
    <property type="molecule type" value="Genomic_DNA"/>
</dbReference>
<accession>A0A1F8AUJ1</accession>
<keyword evidence="1" id="KW-0812">Transmembrane</keyword>
<keyword evidence="1" id="KW-1133">Transmembrane helix</keyword>
<evidence type="ECO:0000313" key="3">
    <source>
        <dbReference type="Proteomes" id="UP000178603"/>
    </source>
</evidence>
<reference evidence="2 3" key="1">
    <citation type="journal article" date="2016" name="Nat. Commun.">
        <title>Thousands of microbial genomes shed light on interconnected biogeochemical processes in an aquifer system.</title>
        <authorList>
            <person name="Anantharaman K."/>
            <person name="Brown C.T."/>
            <person name="Hug L.A."/>
            <person name="Sharon I."/>
            <person name="Castelle C.J."/>
            <person name="Probst A.J."/>
            <person name="Thomas B.C."/>
            <person name="Singh A."/>
            <person name="Wilkins M.J."/>
            <person name="Karaoz U."/>
            <person name="Brodie E.L."/>
            <person name="Williams K.H."/>
            <person name="Hubbard S.S."/>
            <person name="Banfield J.F."/>
        </authorList>
    </citation>
    <scope>NUCLEOTIDE SEQUENCE [LARGE SCALE GENOMIC DNA]</scope>
</reference>
<sequence length="373" mass="41440">MKPANNNAPNQIPPNLEAIPAPVVNEPKPILQKSKTKVLPISIIGLTSLLVLISIVLALFAKSQKTALVSISSPSPTISPPLNPTANQVLDGNLENWKTYTIRDYNLNSEILKNIPNLTRGNIIFKLPPNWIYSPYDAKITRSELKVANTGIGITKPNLSLDISAPDEPTHNVAIIMFFIKEVEQMNEPYETSLYQMLFSDVENFGFGSSPNYSSQLKGGKLDNLPAYYLYNSQEDADSPATSLPTTILVALSPTTVLNISIDFYFSGDDVNYYNQTAEEIYQILSTFRFANEEKSGTPPFLDIKESDKACTFDKDCVPIRSQCGTCEYSSVNLSAKEKYTNLYDSLCEGWPEAPFLCAQFKVKCVEKKCRIN</sequence>
<comment type="caution">
    <text evidence="2">The sequence shown here is derived from an EMBL/GenBank/DDBJ whole genome shotgun (WGS) entry which is preliminary data.</text>
</comment>
<dbReference type="AlphaFoldDB" id="A0A1F8AUJ1"/>
<protein>
    <submittedName>
        <fullName evidence="2">Uncharacterized protein</fullName>
    </submittedName>
</protein>
<name>A0A1F8AUJ1_9BACT</name>
<evidence type="ECO:0000313" key="2">
    <source>
        <dbReference type="EMBL" id="OGM54938.1"/>
    </source>
</evidence>
<feature type="transmembrane region" description="Helical" evidence="1">
    <location>
        <begin position="38"/>
        <end position="61"/>
    </location>
</feature>
<keyword evidence="1" id="KW-0472">Membrane</keyword>
<dbReference type="Proteomes" id="UP000178603">
    <property type="component" value="Unassembled WGS sequence"/>
</dbReference>
<organism evidence="2 3">
    <name type="scientific">Candidatus Woesebacteria bacterium RIFCSPHIGHO2_12_FULL_41_24</name>
    <dbReference type="NCBI Taxonomy" id="1802510"/>
    <lineage>
        <taxon>Bacteria</taxon>
        <taxon>Candidatus Woeseibacteriota</taxon>
    </lineage>
</organism>